<comment type="caution">
    <text evidence="4">The sequence shown here is derived from an EMBL/GenBank/DDBJ whole genome shotgun (WGS) entry which is preliminary data.</text>
</comment>
<keyword evidence="1" id="KW-0862">Zinc</keyword>
<feature type="non-terminal residue" evidence="4">
    <location>
        <position position="387"/>
    </location>
</feature>
<evidence type="ECO:0000256" key="2">
    <source>
        <dbReference type="SAM" id="MobiDB-lite"/>
    </source>
</evidence>
<evidence type="ECO:0000313" key="5">
    <source>
        <dbReference type="Proteomes" id="UP000318571"/>
    </source>
</evidence>
<keyword evidence="5" id="KW-1185">Reference proteome</keyword>
<keyword evidence="1" id="KW-0863">Zinc-finger</keyword>
<evidence type="ECO:0000259" key="3">
    <source>
        <dbReference type="PROSITE" id="PS50966"/>
    </source>
</evidence>
<name>A0A553PBG3_TIGCA</name>
<dbReference type="Proteomes" id="UP000318571">
    <property type="component" value="Chromosome 2"/>
</dbReference>
<keyword evidence="1" id="KW-0479">Metal-binding</keyword>
<dbReference type="AlphaFoldDB" id="A0A553PBG3"/>
<feature type="region of interest" description="Disordered" evidence="2">
    <location>
        <begin position="323"/>
        <end position="350"/>
    </location>
</feature>
<protein>
    <recommendedName>
        <fullName evidence="3">SWIM-type domain-containing protein</fullName>
    </recommendedName>
</protein>
<gene>
    <name evidence="4" type="ORF">TCAL_15597</name>
</gene>
<dbReference type="GO" id="GO:0008270">
    <property type="term" value="F:zinc ion binding"/>
    <property type="evidence" value="ECO:0007669"/>
    <property type="project" value="UniProtKB-KW"/>
</dbReference>
<evidence type="ECO:0000256" key="1">
    <source>
        <dbReference type="PROSITE-ProRule" id="PRU00325"/>
    </source>
</evidence>
<evidence type="ECO:0000313" key="4">
    <source>
        <dbReference type="EMBL" id="TRY75031.1"/>
    </source>
</evidence>
<accession>A0A553PBG3</accession>
<sequence length="387" mass="44614">MIRVTKRMAGSISKKHYGPNGSIAKPEEWARCHTKGWCNHNLAIERHNRTIKDHGLQRSHRIDQLCLDLLAVNEFFKRKTAFSQAQNLRRIKAIESPKSSQNLHPNDSNLYFLHQTEDSNDILVIKHHNENQRSEHTLTSNPYPCHQDRCQVRCSKCPSSAICAHSFICSCQSFAKQSSCKHLHLVAMKYMCVNPTPEHDYCGSRQTNQSELVEFSNNGVDATSLNSNGVEDLIVRLMKNFPPRSSLRCHQNRLIKYLIFPWRDVTYEPYLQNTQGFQRQVQQSLAKLCNRLIDQEIELEERRAILGKIDSVTNSSKSIKSAFPKLDTKRKRERAPSVFPQPKKKGQQIKDRIQPKTLQFGLLNECLESPLDQTCWMFAVSLKQSDV</sequence>
<dbReference type="EMBL" id="VCGU01000005">
    <property type="protein sequence ID" value="TRY75031.1"/>
    <property type="molecule type" value="Genomic_DNA"/>
</dbReference>
<feature type="region of interest" description="Disordered" evidence="2">
    <location>
        <begin position="1"/>
        <end position="20"/>
    </location>
</feature>
<organism evidence="4 5">
    <name type="scientific">Tigriopus californicus</name>
    <name type="common">Marine copepod</name>
    <dbReference type="NCBI Taxonomy" id="6832"/>
    <lineage>
        <taxon>Eukaryota</taxon>
        <taxon>Metazoa</taxon>
        <taxon>Ecdysozoa</taxon>
        <taxon>Arthropoda</taxon>
        <taxon>Crustacea</taxon>
        <taxon>Multicrustacea</taxon>
        <taxon>Hexanauplia</taxon>
        <taxon>Copepoda</taxon>
        <taxon>Harpacticoida</taxon>
        <taxon>Harpacticidae</taxon>
        <taxon>Tigriopus</taxon>
    </lineage>
</organism>
<reference evidence="4 5" key="1">
    <citation type="journal article" date="2018" name="Nat. Ecol. Evol.">
        <title>Genomic signatures of mitonuclear coevolution across populations of Tigriopus californicus.</title>
        <authorList>
            <person name="Barreto F.S."/>
            <person name="Watson E.T."/>
            <person name="Lima T.G."/>
            <person name="Willett C.S."/>
            <person name="Edmands S."/>
            <person name="Li W."/>
            <person name="Burton R.S."/>
        </authorList>
    </citation>
    <scope>NUCLEOTIDE SEQUENCE [LARGE SCALE GENOMIC DNA]</scope>
    <source>
        <strain evidence="4 5">San Diego</strain>
    </source>
</reference>
<feature type="domain" description="SWIM-type" evidence="3">
    <location>
        <begin position="160"/>
        <end position="191"/>
    </location>
</feature>
<proteinExistence type="predicted"/>
<dbReference type="InterPro" id="IPR007527">
    <property type="entry name" value="Znf_SWIM"/>
</dbReference>
<dbReference type="PROSITE" id="PS50966">
    <property type="entry name" value="ZF_SWIM"/>
    <property type="match status" value="1"/>
</dbReference>